<dbReference type="InterPro" id="IPR005260">
    <property type="entry name" value="Asp_kin_monofn"/>
</dbReference>
<dbReference type="InterPro" id="IPR018042">
    <property type="entry name" value="Aspartate_kinase_CS"/>
</dbReference>
<dbReference type="PANTHER" id="PTHR21499:SF3">
    <property type="entry name" value="ASPARTOKINASE"/>
    <property type="match status" value="1"/>
</dbReference>
<organism evidence="15 16">
    <name type="scientific">Leptospira kobayashii</name>
    <dbReference type="NCBI Taxonomy" id="1917830"/>
    <lineage>
        <taxon>Bacteria</taxon>
        <taxon>Pseudomonadati</taxon>
        <taxon>Spirochaetota</taxon>
        <taxon>Spirochaetia</taxon>
        <taxon>Leptospirales</taxon>
        <taxon>Leptospiraceae</taxon>
        <taxon>Leptospira</taxon>
    </lineage>
</organism>
<evidence type="ECO:0000256" key="10">
    <source>
        <dbReference type="ARBA" id="ARBA00023154"/>
    </source>
</evidence>
<dbReference type="PANTHER" id="PTHR21499">
    <property type="entry name" value="ASPARTATE KINASE"/>
    <property type="match status" value="1"/>
</dbReference>
<dbReference type="CDD" id="cd04261">
    <property type="entry name" value="AAK_AKii-LysC-BS"/>
    <property type="match status" value="1"/>
</dbReference>
<dbReference type="NCBIfam" id="TIGR00656">
    <property type="entry name" value="asp_kin_monofn"/>
    <property type="match status" value="1"/>
</dbReference>
<dbReference type="PIRSF" id="PIRSF000726">
    <property type="entry name" value="Asp_kin"/>
    <property type="match status" value="1"/>
</dbReference>
<comment type="pathway">
    <text evidence="2 13">Amino-acid biosynthesis; L-methionine biosynthesis via de novo pathway; L-homoserine from L-aspartate: step 1/3.</text>
</comment>
<dbReference type="InterPro" id="IPR036393">
    <property type="entry name" value="AceGlu_kinase-like_sf"/>
</dbReference>
<keyword evidence="16" id="KW-1185">Reference proteome</keyword>
<dbReference type="InterPro" id="IPR054352">
    <property type="entry name" value="ACT_Aspartokinase"/>
</dbReference>
<reference evidence="15 16" key="1">
    <citation type="submission" date="2021-08" db="EMBL/GenBank/DDBJ databases">
        <title>Complete genome sequence of Leptospira kobayashii strain E30.</title>
        <authorList>
            <person name="Nakao R."/>
            <person name="Nakamura S."/>
            <person name="Masuzawa T."/>
            <person name="Koizumi N."/>
        </authorList>
    </citation>
    <scope>NUCLEOTIDE SEQUENCE [LARGE SCALE GENOMIC DNA]</scope>
    <source>
        <strain evidence="15 16">E30</strain>
    </source>
</reference>
<evidence type="ECO:0000256" key="5">
    <source>
        <dbReference type="ARBA" id="ARBA00022605"/>
    </source>
</evidence>
<proteinExistence type="inferred from homology"/>
<dbReference type="CDD" id="cd04923">
    <property type="entry name" value="ACT_AK-LysC-DapG-like_2"/>
    <property type="match status" value="1"/>
</dbReference>
<accession>A0ABM7UFX0</accession>
<evidence type="ECO:0000256" key="4">
    <source>
        <dbReference type="ARBA" id="ARBA00010122"/>
    </source>
</evidence>
<dbReference type="Pfam" id="PF01842">
    <property type="entry name" value="ACT"/>
    <property type="match status" value="1"/>
</dbReference>
<dbReference type="NCBIfam" id="NF005155">
    <property type="entry name" value="PRK06635.1-4"/>
    <property type="match status" value="1"/>
</dbReference>
<evidence type="ECO:0000256" key="2">
    <source>
        <dbReference type="ARBA" id="ARBA00004986"/>
    </source>
</evidence>
<dbReference type="SUPFAM" id="SSF55021">
    <property type="entry name" value="ACT-like"/>
    <property type="match status" value="2"/>
</dbReference>
<evidence type="ECO:0000256" key="9">
    <source>
        <dbReference type="ARBA" id="ARBA00022840"/>
    </source>
</evidence>
<evidence type="ECO:0000256" key="6">
    <source>
        <dbReference type="ARBA" id="ARBA00022679"/>
    </source>
</evidence>
<dbReference type="PROSITE" id="PS00324">
    <property type="entry name" value="ASPARTOKINASE"/>
    <property type="match status" value="1"/>
</dbReference>
<comment type="catalytic activity">
    <reaction evidence="11 12">
        <text>L-aspartate + ATP = 4-phospho-L-aspartate + ADP</text>
        <dbReference type="Rhea" id="RHEA:23776"/>
        <dbReference type="ChEBI" id="CHEBI:29991"/>
        <dbReference type="ChEBI" id="CHEBI:30616"/>
        <dbReference type="ChEBI" id="CHEBI:57535"/>
        <dbReference type="ChEBI" id="CHEBI:456216"/>
        <dbReference type="EC" id="2.7.2.4"/>
    </reaction>
</comment>
<keyword evidence="5 13" id="KW-0028">Amino-acid biosynthesis</keyword>
<keyword evidence="10" id="KW-0457">Lysine biosynthesis</keyword>
<protein>
    <recommendedName>
        <fullName evidence="12">Aspartokinase</fullName>
        <ecNumber evidence="12">2.7.2.4</ecNumber>
    </recommendedName>
</protein>
<evidence type="ECO:0000256" key="12">
    <source>
        <dbReference type="RuleBase" id="RU003448"/>
    </source>
</evidence>
<dbReference type="InterPro" id="IPR002912">
    <property type="entry name" value="ACT_dom"/>
</dbReference>
<dbReference type="NCBIfam" id="NF005154">
    <property type="entry name" value="PRK06635.1-2"/>
    <property type="match status" value="1"/>
</dbReference>
<dbReference type="Pfam" id="PF22468">
    <property type="entry name" value="ACT_9"/>
    <property type="match status" value="1"/>
</dbReference>
<evidence type="ECO:0000256" key="13">
    <source>
        <dbReference type="RuleBase" id="RU004249"/>
    </source>
</evidence>
<gene>
    <name evidence="15" type="primary">lysC</name>
    <name evidence="15" type="ORF">LPTSP3_g01540</name>
</gene>
<evidence type="ECO:0000259" key="14">
    <source>
        <dbReference type="PROSITE" id="PS51671"/>
    </source>
</evidence>
<dbReference type="InterPro" id="IPR045865">
    <property type="entry name" value="ACT-like_dom_sf"/>
</dbReference>
<dbReference type="Proteomes" id="UP000245263">
    <property type="component" value="Chromosome 1"/>
</dbReference>
<comment type="similarity">
    <text evidence="4 12">Belongs to the aspartokinase family.</text>
</comment>
<evidence type="ECO:0000313" key="15">
    <source>
        <dbReference type="EMBL" id="BDA77224.1"/>
    </source>
</evidence>
<dbReference type="NCBIfam" id="TIGR00657">
    <property type="entry name" value="asp_kinases"/>
    <property type="match status" value="1"/>
</dbReference>
<keyword evidence="7" id="KW-0547">Nucleotide-binding</keyword>
<evidence type="ECO:0000256" key="3">
    <source>
        <dbReference type="ARBA" id="ARBA00005139"/>
    </source>
</evidence>
<comment type="pathway">
    <text evidence="3 13">Amino-acid biosynthesis; L-threonine biosynthesis; L-threonine from L-aspartate: step 1/5.</text>
</comment>
<dbReference type="PROSITE" id="PS51671">
    <property type="entry name" value="ACT"/>
    <property type="match status" value="2"/>
</dbReference>
<evidence type="ECO:0000256" key="11">
    <source>
        <dbReference type="ARBA" id="ARBA00047872"/>
    </source>
</evidence>
<evidence type="ECO:0000256" key="1">
    <source>
        <dbReference type="ARBA" id="ARBA00004766"/>
    </source>
</evidence>
<keyword evidence="9" id="KW-0067">ATP-binding</keyword>
<dbReference type="SUPFAM" id="SSF53633">
    <property type="entry name" value="Carbamate kinase-like"/>
    <property type="match status" value="1"/>
</dbReference>
<evidence type="ECO:0000256" key="7">
    <source>
        <dbReference type="ARBA" id="ARBA00022741"/>
    </source>
</evidence>
<dbReference type="InterPro" id="IPR041740">
    <property type="entry name" value="AKii-LysC-BS"/>
</dbReference>
<dbReference type="InterPro" id="IPR001341">
    <property type="entry name" value="Asp_kinase"/>
</dbReference>
<dbReference type="Gene3D" id="3.40.1160.10">
    <property type="entry name" value="Acetylglutamate kinase-like"/>
    <property type="match status" value="1"/>
</dbReference>
<dbReference type="Gene3D" id="3.30.2130.10">
    <property type="entry name" value="VC0802-like"/>
    <property type="match status" value="1"/>
</dbReference>
<evidence type="ECO:0000256" key="8">
    <source>
        <dbReference type="ARBA" id="ARBA00022777"/>
    </source>
</evidence>
<dbReference type="InterPro" id="IPR001048">
    <property type="entry name" value="Asp/Glu/Uridylate_kinase"/>
</dbReference>
<feature type="domain" description="ACT" evidence="14">
    <location>
        <begin position="395"/>
        <end position="454"/>
    </location>
</feature>
<name>A0ABM7UFX0_9LEPT</name>
<evidence type="ECO:0000313" key="16">
    <source>
        <dbReference type="Proteomes" id="UP000245263"/>
    </source>
</evidence>
<dbReference type="EC" id="2.7.2.4" evidence="12"/>
<keyword evidence="8 12" id="KW-0418">Kinase</keyword>
<dbReference type="Pfam" id="PF00696">
    <property type="entry name" value="AA_kinase"/>
    <property type="match status" value="1"/>
</dbReference>
<feature type="domain" description="ACT" evidence="14">
    <location>
        <begin position="315"/>
        <end position="391"/>
    </location>
</feature>
<dbReference type="EMBL" id="AP025028">
    <property type="protein sequence ID" value="BDA77224.1"/>
    <property type="molecule type" value="Genomic_DNA"/>
</dbReference>
<keyword evidence="6 12" id="KW-0808">Transferase</keyword>
<sequence length="454" mass="48934">MTTVSTDECELSIILNSYIKVRDRPSGSVAKKFILLDSAPPRTTLSLETMSSRIVVQKYGGTSVGDTTKIQNVAKRIKKYHDQGHKVAVVVSAMGHTTDELVALADQISKNPTKREMDMLLSTGEQVSIALLAIALNEIGVPAQSFTGSQVKILTDGNFSNAKIEMIDRTRIDQAFNNNKVVIVAGFQGIDKDENIVTLGRGGSDTSAVALAAALGADECEIYTDVDGVYTADPRKIPQAKMHKQITYEEMLELASLGAGVLHSRSVELGMNYNVVIHVRSSFHDKPGTLVMSEEKIMEKMKVSGVTAKGDQARITIADVKDKPGIAAELFSQLSEKDVIVDVIVQSSPRDGINTISFTIAKKDIAATKPIIEAYAKDHGNGKAEIDENISIVSAVGVGMKSHVGVAAKMFQALADKSINIEMISTSEIKISCVIKQNQSEEAVKALHATFIEK</sequence>
<dbReference type="CDD" id="cd04913">
    <property type="entry name" value="ACT_AKii-LysC-BS-like_1"/>
    <property type="match status" value="1"/>
</dbReference>
<comment type="pathway">
    <text evidence="1 13">Amino-acid biosynthesis; L-lysine biosynthesis via DAP pathway; (S)-tetrahydrodipicolinate from L-aspartate: step 1/4.</text>
</comment>